<reference evidence="3 4" key="1">
    <citation type="submission" date="2023-07" db="EMBL/GenBank/DDBJ databases">
        <title>Citrobacter selenititolerans sp. nov., isolated from seleniferous soil.</title>
        <authorList>
            <person name="Zhang S."/>
            <person name="Li K."/>
            <person name="Peng J."/>
            <person name="Wang H."/>
            <person name="Sun J."/>
            <person name="Guo Y."/>
        </authorList>
    </citation>
    <scope>NUCLEOTIDE SEQUENCE [LARGE SCALE GENOMIC DNA]</scope>
    <source>
        <strain evidence="3 4">S2-9</strain>
    </source>
</reference>
<protein>
    <submittedName>
        <fullName evidence="3">Phage terminase large subunit family protein</fullName>
    </submittedName>
</protein>
<name>A0ABT8PRQ4_9ENTR</name>
<evidence type="ECO:0000259" key="1">
    <source>
        <dbReference type="Pfam" id="PF05876"/>
    </source>
</evidence>
<dbReference type="Pfam" id="PF20454">
    <property type="entry name" value="GpA_nuclease"/>
    <property type="match status" value="1"/>
</dbReference>
<dbReference type="Pfam" id="PF05876">
    <property type="entry name" value="GpA_ATPase"/>
    <property type="match status" value="1"/>
</dbReference>
<sequence length="644" mass="72498">MSAISNEISTGLKPLRVTPPMTGVEWADKYFYLPEGSSHIAGRWNTQPVQIAMLNMMTNDAIKIVSVRKSARLGYTKILVAALLYTTEHKKRSSVVYQPIDDESDGFVSDEIDPVIVQMPVIQSIFPDWDSSNERNNINRKQMAGAIIDFRGASSPGNFRRLTKQSVYGDEVDGWPMEVAKNGKGEGSPIELALVRIKGAAYPKAVFGSTPTITGKSHIEMLEGSADLVFRFYLPCPHCGFDQPLVFGFEDVEYGLKWDDSQPTREKKGRSAYYQCCNCPEHFNYNDLEKMELAGRWMAEDCTWTKDGINFFDHDGAAVRAPKHAALVVSALYSLNLDGWSEIVDAWLKAKGDPLKEKAFYNTVLGELWDEVASEQLEHDLLLQRAEKYPAEVPDRVVYLSGGIDSQTSGRYECYVWGWGEEEETWLINKTIVFGRYDAEETLQRVDEVIRRQYTRKDGTKMSVGRWCWDTGGIDPDIVYQRSLKLGVLWVIPIKGASTYGGPIADMPRTKNKQKVFLTMIGTDTAKDLVYNRLQLQPEQDRPVPGAIHFPDDVEIFGETEAKQLVSEVLIPKLINGKVVYRWDNQKRRNEALDCFIYALAALRLTISRFQLNLKALAEAMKGNVEKKGKSLAEMAKQLGSGDG</sequence>
<organism evidence="3 4">
    <name type="scientific">Citrobacter enshiensis</name>
    <dbReference type="NCBI Taxonomy" id="2971264"/>
    <lineage>
        <taxon>Bacteria</taxon>
        <taxon>Pseudomonadati</taxon>
        <taxon>Pseudomonadota</taxon>
        <taxon>Gammaproteobacteria</taxon>
        <taxon>Enterobacterales</taxon>
        <taxon>Enterobacteriaceae</taxon>
        <taxon>Citrobacter</taxon>
    </lineage>
</organism>
<dbReference type="InterPro" id="IPR046453">
    <property type="entry name" value="GpA_ATPase"/>
</dbReference>
<dbReference type="Proteomes" id="UP001174867">
    <property type="component" value="Unassembled WGS sequence"/>
</dbReference>
<accession>A0ABT8PRQ4</accession>
<dbReference type="InterPro" id="IPR046454">
    <property type="entry name" value="GpA_endonuclease"/>
</dbReference>
<feature type="domain" description="Terminase large subunit GpA endonuclease" evidence="2">
    <location>
        <begin position="328"/>
        <end position="605"/>
    </location>
</feature>
<evidence type="ECO:0000259" key="2">
    <source>
        <dbReference type="Pfam" id="PF20454"/>
    </source>
</evidence>
<feature type="domain" description="Phage terminase large subunit GpA ATPase" evidence="1">
    <location>
        <begin position="38"/>
        <end position="297"/>
    </location>
</feature>
<evidence type="ECO:0000313" key="3">
    <source>
        <dbReference type="EMBL" id="MDN8599026.1"/>
    </source>
</evidence>
<dbReference type="PANTHER" id="PTHR34413">
    <property type="entry name" value="PROPHAGE TAIL FIBER ASSEMBLY PROTEIN HOMOLOG TFAE-RELATED-RELATED"/>
    <property type="match status" value="1"/>
</dbReference>
<evidence type="ECO:0000313" key="4">
    <source>
        <dbReference type="Proteomes" id="UP001174867"/>
    </source>
</evidence>
<keyword evidence="4" id="KW-1185">Reference proteome</keyword>
<proteinExistence type="inferred from homology"/>
<dbReference type="InterPro" id="IPR051220">
    <property type="entry name" value="TFA_Chaperone"/>
</dbReference>
<dbReference type="PANTHER" id="PTHR34413:SF2">
    <property type="entry name" value="PROPHAGE TAIL FIBER ASSEMBLY PROTEIN HOMOLOG TFAE-RELATED"/>
    <property type="match status" value="1"/>
</dbReference>
<dbReference type="EMBL" id="JAUJYW010000002">
    <property type="protein sequence ID" value="MDN8599026.1"/>
    <property type="molecule type" value="Genomic_DNA"/>
</dbReference>
<comment type="caution">
    <text evidence="3">The sequence shown here is derived from an EMBL/GenBank/DDBJ whole genome shotgun (WGS) entry which is preliminary data.</text>
</comment>
<dbReference type="RefSeq" id="WP_301697455.1">
    <property type="nucleotide sequence ID" value="NZ_JAUJYW010000002.1"/>
</dbReference>
<gene>
    <name evidence="3" type="ORF">Q0A17_06305</name>
</gene>
<dbReference type="HAMAP" id="MF_04144">
    <property type="entry name" value="TERL_LAMBDA"/>
    <property type="match status" value="1"/>
</dbReference>
<dbReference type="InterPro" id="IPR008866">
    <property type="entry name" value="Phage_lambda_GpA-like"/>
</dbReference>